<dbReference type="EMBL" id="JACEFO010003223">
    <property type="protein sequence ID" value="KAF8643180.1"/>
    <property type="molecule type" value="Genomic_DNA"/>
</dbReference>
<evidence type="ECO:0000313" key="2">
    <source>
        <dbReference type="EMBL" id="KAF8643180.1"/>
    </source>
</evidence>
<comment type="caution">
    <text evidence="2">The sequence shown here is derived from an EMBL/GenBank/DDBJ whole genome shotgun (WGS) entry which is preliminary data.</text>
</comment>
<gene>
    <name evidence="2" type="ORF">HU200_066947</name>
</gene>
<protein>
    <submittedName>
        <fullName evidence="2">Uncharacterized protein</fullName>
    </submittedName>
</protein>
<organism evidence="2 3">
    <name type="scientific">Digitaria exilis</name>
    <dbReference type="NCBI Taxonomy" id="1010633"/>
    <lineage>
        <taxon>Eukaryota</taxon>
        <taxon>Viridiplantae</taxon>
        <taxon>Streptophyta</taxon>
        <taxon>Embryophyta</taxon>
        <taxon>Tracheophyta</taxon>
        <taxon>Spermatophyta</taxon>
        <taxon>Magnoliopsida</taxon>
        <taxon>Liliopsida</taxon>
        <taxon>Poales</taxon>
        <taxon>Poaceae</taxon>
        <taxon>PACMAD clade</taxon>
        <taxon>Panicoideae</taxon>
        <taxon>Panicodae</taxon>
        <taxon>Paniceae</taxon>
        <taxon>Anthephorinae</taxon>
        <taxon>Digitaria</taxon>
    </lineage>
</organism>
<feature type="region of interest" description="Disordered" evidence="1">
    <location>
        <begin position="31"/>
        <end position="63"/>
    </location>
</feature>
<evidence type="ECO:0000313" key="3">
    <source>
        <dbReference type="Proteomes" id="UP000636709"/>
    </source>
</evidence>
<evidence type="ECO:0000256" key="1">
    <source>
        <dbReference type="SAM" id="MobiDB-lite"/>
    </source>
</evidence>
<proteinExistence type="predicted"/>
<dbReference type="Proteomes" id="UP000636709">
    <property type="component" value="Unassembled WGS sequence"/>
</dbReference>
<sequence length="111" mass="11883">METLRAEAVAAGTPLLPSAQVVSKVLSQCSRNSSSNDTFLKSAGMPDCSSRSRSRGEDVVRSQLTAEAESSVVLQEQMEVTRKENATTMIVPEAKSCIGCCHPTAVQQPQR</sequence>
<keyword evidence="3" id="KW-1185">Reference proteome</keyword>
<name>A0A835A5T7_9POAL</name>
<reference evidence="2" key="1">
    <citation type="submission" date="2020-07" db="EMBL/GenBank/DDBJ databases">
        <title>Genome sequence and genetic diversity analysis of an under-domesticated orphan crop, white fonio (Digitaria exilis).</title>
        <authorList>
            <person name="Bennetzen J.L."/>
            <person name="Chen S."/>
            <person name="Ma X."/>
            <person name="Wang X."/>
            <person name="Yssel A.E.J."/>
            <person name="Chaluvadi S.R."/>
            <person name="Johnson M."/>
            <person name="Gangashetty P."/>
            <person name="Hamidou F."/>
            <person name="Sanogo M.D."/>
            <person name="Zwaenepoel A."/>
            <person name="Wallace J."/>
            <person name="Van De Peer Y."/>
            <person name="Van Deynze A."/>
        </authorList>
    </citation>
    <scope>NUCLEOTIDE SEQUENCE</scope>
    <source>
        <tissue evidence="2">Leaves</tissue>
    </source>
</reference>
<dbReference type="AlphaFoldDB" id="A0A835A5T7"/>
<accession>A0A835A5T7</accession>